<dbReference type="Pfam" id="PF16326">
    <property type="entry name" value="ABC_tran_CTD"/>
    <property type="match status" value="1"/>
</dbReference>
<dbReference type="Proteomes" id="UP000268908">
    <property type="component" value="Unassembled WGS sequence"/>
</dbReference>
<evidence type="ECO:0000313" key="10">
    <source>
        <dbReference type="Proteomes" id="UP000268908"/>
    </source>
</evidence>
<dbReference type="PROSITE" id="PS00211">
    <property type="entry name" value="ABC_TRANSPORTER_1"/>
    <property type="match status" value="2"/>
</dbReference>
<keyword evidence="2" id="KW-0677">Repeat</keyword>
<dbReference type="RefSeq" id="WP_121240054.1">
    <property type="nucleotide sequence ID" value="NZ_BHVV01000001.1"/>
</dbReference>
<gene>
    <name evidence="9" type="ORF">DFR35_0684</name>
</gene>
<dbReference type="FunFam" id="3.40.50.300:FF:000011">
    <property type="entry name" value="Putative ABC transporter ATP-binding component"/>
    <property type="match status" value="1"/>
</dbReference>
<dbReference type="CDD" id="cd03221">
    <property type="entry name" value="ABCF_EF-3"/>
    <property type="match status" value="2"/>
</dbReference>
<sequence length="633" mass="69893">MILLRKLAFARAGKPLVTDASLQMHPGWKIGLTGANGCGKSSFFALLRGELHQEAGDLEMPAVWRVGHVAQDTPALPDAALEFVLDGDTELRAVEAGLVEAEAAHDGHRIAELHTRLQDIEGYSAKARAAEILAGLGFSEDDHRRAVADFSGGWRVRLNLARALVARSDLLLLDEPTNHLDLDAVLWLETWLKSFPGTLVMISHDRDFLDAVVGQILHIDAGQMKLYSGNYSAFERARAEALALQQAMHAKQEREVAHLHAYIDRFRAKASKARQAQSRIKALERMELISAAHVDAPFEFRFAEPEGFSDPLLALEDAAAGYGETTLLHHIKLTLRPGSRIGLLGRNGAGKSTLVKLLSGEKSVLAGRRIEGRHLKIGYFAQHQMELLRPDESPLQHLVRQEPATREQELRNYIGGFDFRGPMVDAPCRHFSGGEKARLALALMIRTRPNLLLLDEPTNHLDLEMREALTLALQETEAAMVLVSHDRHLLRTTVDELWLVADGAARPFDGDLDDYAAWLAARRGQSRIAAPTDPDKAARQEARANDAASRKSALAARRPLVKEADKLEKQLAGWQAEKAELDARLADPALYATPDRARIDGLNKRQAELAAAIEAAETRWLEVHEQLEALAVE</sequence>
<comment type="similarity">
    <text evidence="5">Belongs to the ABC transporter superfamily. ABCF family. YheS subfamily.</text>
</comment>
<reference evidence="9 10" key="1">
    <citation type="submission" date="2018-10" db="EMBL/GenBank/DDBJ databases">
        <title>Genomic Encyclopedia of Type Strains, Phase IV (KMG-IV): sequencing the most valuable type-strain genomes for metagenomic binning, comparative biology and taxonomic classification.</title>
        <authorList>
            <person name="Goeker M."/>
        </authorList>
    </citation>
    <scope>NUCLEOTIDE SEQUENCE [LARGE SCALE GENOMIC DNA]</scope>
    <source>
        <strain evidence="9 10">DSM 26916</strain>
    </source>
</reference>
<evidence type="ECO:0000256" key="2">
    <source>
        <dbReference type="ARBA" id="ARBA00022737"/>
    </source>
</evidence>
<dbReference type="InterPro" id="IPR050611">
    <property type="entry name" value="ABCF"/>
</dbReference>
<evidence type="ECO:0000256" key="7">
    <source>
        <dbReference type="SAM" id="Coils"/>
    </source>
</evidence>
<keyword evidence="4 9" id="KW-0067">ATP-binding</keyword>
<keyword evidence="10" id="KW-1185">Reference proteome</keyword>
<dbReference type="AlphaFoldDB" id="A0A497XL56"/>
<evidence type="ECO:0000256" key="4">
    <source>
        <dbReference type="ARBA" id="ARBA00022840"/>
    </source>
</evidence>
<evidence type="ECO:0000313" key="9">
    <source>
        <dbReference type="EMBL" id="RLJ68130.1"/>
    </source>
</evidence>
<dbReference type="PROSITE" id="PS50893">
    <property type="entry name" value="ABC_TRANSPORTER_2"/>
    <property type="match status" value="2"/>
</dbReference>
<keyword evidence="1" id="KW-0472">Membrane</keyword>
<feature type="domain" description="ABC transporter" evidence="8">
    <location>
        <begin position="313"/>
        <end position="527"/>
    </location>
</feature>
<dbReference type="SMART" id="SM00382">
    <property type="entry name" value="AAA"/>
    <property type="match status" value="2"/>
</dbReference>
<dbReference type="Pfam" id="PF00005">
    <property type="entry name" value="ABC_tran"/>
    <property type="match status" value="2"/>
</dbReference>
<dbReference type="SUPFAM" id="SSF52540">
    <property type="entry name" value="P-loop containing nucleoside triphosphate hydrolases"/>
    <property type="match status" value="2"/>
</dbReference>
<dbReference type="Gene3D" id="1.10.287.380">
    <property type="entry name" value="Valyl-tRNA synthetase, C-terminal domain"/>
    <property type="match status" value="1"/>
</dbReference>
<dbReference type="InterPro" id="IPR032524">
    <property type="entry name" value="ABC_tran_C"/>
</dbReference>
<dbReference type="GO" id="GO:0003677">
    <property type="term" value="F:DNA binding"/>
    <property type="evidence" value="ECO:0007669"/>
    <property type="project" value="InterPro"/>
</dbReference>
<dbReference type="GO" id="GO:0016887">
    <property type="term" value="F:ATP hydrolysis activity"/>
    <property type="evidence" value="ECO:0007669"/>
    <property type="project" value="InterPro"/>
</dbReference>
<dbReference type="InterPro" id="IPR003593">
    <property type="entry name" value="AAA+_ATPase"/>
</dbReference>
<accession>A0A497XL56</accession>
<feature type="domain" description="ABC transporter" evidence="8">
    <location>
        <begin position="2"/>
        <end position="246"/>
    </location>
</feature>
<protein>
    <recommendedName>
        <fullName evidence="6">Probable ATP-binding protein YheS</fullName>
    </recommendedName>
</protein>
<evidence type="ECO:0000256" key="6">
    <source>
        <dbReference type="ARBA" id="ARBA00069073"/>
    </source>
</evidence>
<comment type="caution">
    <text evidence="9">The sequence shown here is derived from an EMBL/GenBank/DDBJ whole genome shotgun (WGS) entry which is preliminary data.</text>
</comment>
<organism evidence="9 10">
    <name type="scientific">Sulfurisoma sediminicola</name>
    <dbReference type="NCBI Taxonomy" id="1381557"/>
    <lineage>
        <taxon>Bacteria</taxon>
        <taxon>Pseudomonadati</taxon>
        <taxon>Pseudomonadota</taxon>
        <taxon>Betaproteobacteria</taxon>
        <taxon>Nitrosomonadales</taxon>
        <taxon>Sterolibacteriaceae</taxon>
        <taxon>Sulfurisoma</taxon>
    </lineage>
</organism>
<dbReference type="FunFam" id="3.40.50.300:FF:002053">
    <property type="entry name" value="ABC transporter ATP-binding protein"/>
    <property type="match status" value="1"/>
</dbReference>
<dbReference type="Pfam" id="PF12848">
    <property type="entry name" value="ABC_tran_Xtn"/>
    <property type="match status" value="1"/>
</dbReference>
<dbReference type="OrthoDB" id="9762051at2"/>
<evidence type="ECO:0000256" key="5">
    <source>
        <dbReference type="ARBA" id="ARBA00061571"/>
    </source>
</evidence>
<evidence type="ECO:0000259" key="8">
    <source>
        <dbReference type="PROSITE" id="PS50893"/>
    </source>
</evidence>
<dbReference type="PANTHER" id="PTHR19211:SF14">
    <property type="entry name" value="ATP-BINDING CASSETTE SUB-FAMILY F MEMBER 1"/>
    <property type="match status" value="1"/>
</dbReference>
<dbReference type="GO" id="GO:0005524">
    <property type="term" value="F:ATP binding"/>
    <property type="evidence" value="ECO:0007669"/>
    <property type="project" value="UniProtKB-KW"/>
</dbReference>
<dbReference type="Gene3D" id="3.40.50.300">
    <property type="entry name" value="P-loop containing nucleotide triphosphate hydrolases"/>
    <property type="match status" value="2"/>
</dbReference>
<feature type="coiled-coil region" evidence="7">
    <location>
        <begin position="564"/>
        <end position="619"/>
    </location>
</feature>
<name>A0A497XL56_9PROT</name>
<proteinExistence type="inferred from homology"/>
<keyword evidence="1" id="KW-1003">Cell membrane</keyword>
<keyword evidence="3" id="KW-0547">Nucleotide-binding</keyword>
<dbReference type="EMBL" id="RCCI01000004">
    <property type="protein sequence ID" value="RLJ68130.1"/>
    <property type="molecule type" value="Genomic_DNA"/>
</dbReference>
<evidence type="ECO:0000256" key="1">
    <source>
        <dbReference type="ARBA" id="ARBA00022475"/>
    </source>
</evidence>
<dbReference type="InterPro" id="IPR037118">
    <property type="entry name" value="Val-tRNA_synth_C_sf"/>
</dbReference>
<evidence type="ECO:0000256" key="3">
    <source>
        <dbReference type="ARBA" id="ARBA00022741"/>
    </source>
</evidence>
<dbReference type="InterPro" id="IPR017871">
    <property type="entry name" value="ABC_transporter-like_CS"/>
</dbReference>
<dbReference type="PANTHER" id="PTHR19211">
    <property type="entry name" value="ATP-BINDING TRANSPORT PROTEIN-RELATED"/>
    <property type="match status" value="1"/>
</dbReference>
<dbReference type="InterPro" id="IPR032781">
    <property type="entry name" value="ABC_tran_Xtn"/>
</dbReference>
<dbReference type="InterPro" id="IPR027417">
    <property type="entry name" value="P-loop_NTPase"/>
</dbReference>
<dbReference type="InterPro" id="IPR003439">
    <property type="entry name" value="ABC_transporter-like_ATP-bd"/>
</dbReference>
<keyword evidence="7" id="KW-0175">Coiled coil</keyword>